<accession>A0AB73T5H1</accession>
<gene>
    <name evidence="1" type="ORF">C7383_10454</name>
</gene>
<sequence length="281" mass="32718">MTTENYVYKKEVDWSLLNEGLTLPFDNQVVFGQIMGRFLKRGESKDITLYLNGHSYKAKITNVNFDPKFKRKKDTLQIRYIKGGELAKELQACFMTSYQFIKKTRELRQPGDRTMIRLPEDLKEYLAIYTTEYDDSYVLDPIVSEDIAALKQVVSGQKERILEAEFNYDVEDATSALLESECIVKIRKLNKKIGDNLKLLYNYRCQLCGCLIGEEYGSHIAEAHHIDYFVSSLNNDANNQLIVCPNHHSIIHDTNPVFDRQKRLYIYKNGVEQKLLLNRHL</sequence>
<dbReference type="CDD" id="cd00085">
    <property type="entry name" value="HNHc"/>
    <property type="match status" value="1"/>
</dbReference>
<evidence type="ECO:0008006" key="3">
    <source>
        <dbReference type="Google" id="ProtNLM"/>
    </source>
</evidence>
<dbReference type="AlphaFoldDB" id="A0AB73T5H1"/>
<reference evidence="1 2" key="1">
    <citation type="submission" date="2018-05" db="EMBL/GenBank/DDBJ databases">
        <authorList>
            <person name="Goeker M."/>
            <person name="Huntemann M."/>
            <person name="Clum A."/>
            <person name="Pillay M."/>
            <person name="Palaniappan K."/>
            <person name="Varghese N."/>
            <person name="Mikhailova N."/>
            <person name="Stamatis D."/>
            <person name="Reddy T."/>
            <person name="Daum C."/>
            <person name="Shapiro N."/>
            <person name="Ivanova N."/>
            <person name="Kyrpides N."/>
            <person name="Woyke T."/>
        </authorList>
    </citation>
    <scope>NUCLEOTIDE SEQUENCE [LARGE SCALE GENOMIC DNA]</scope>
    <source>
        <strain evidence="1 2">DSM 26524</strain>
    </source>
</reference>
<protein>
    <recommendedName>
        <fullName evidence="3">HNH endonuclease</fullName>
    </recommendedName>
</protein>
<dbReference type="Proteomes" id="UP000245412">
    <property type="component" value="Unassembled WGS sequence"/>
</dbReference>
<proteinExistence type="predicted"/>
<keyword evidence="2" id="KW-1185">Reference proteome</keyword>
<dbReference type="EMBL" id="QGGY01000004">
    <property type="protein sequence ID" value="PWJ76609.1"/>
    <property type="molecule type" value="Genomic_DNA"/>
</dbReference>
<comment type="caution">
    <text evidence="1">The sequence shown here is derived from an EMBL/GenBank/DDBJ whole genome shotgun (WGS) entry which is preliminary data.</text>
</comment>
<dbReference type="RefSeq" id="WP_109625759.1">
    <property type="nucleotide sequence ID" value="NZ_CABJAT010000009.1"/>
</dbReference>
<name>A0AB73T5H1_9FIRM</name>
<evidence type="ECO:0000313" key="1">
    <source>
        <dbReference type="EMBL" id="PWJ76609.1"/>
    </source>
</evidence>
<dbReference type="InterPro" id="IPR003615">
    <property type="entry name" value="HNH_nuc"/>
</dbReference>
<evidence type="ECO:0000313" key="2">
    <source>
        <dbReference type="Proteomes" id="UP000245412"/>
    </source>
</evidence>
<organism evidence="1 2">
    <name type="scientific">Murimonas intestini</name>
    <dbReference type="NCBI Taxonomy" id="1337051"/>
    <lineage>
        <taxon>Bacteria</taxon>
        <taxon>Bacillati</taxon>
        <taxon>Bacillota</taxon>
        <taxon>Clostridia</taxon>
        <taxon>Lachnospirales</taxon>
        <taxon>Lachnospiraceae</taxon>
        <taxon>Murimonas</taxon>
    </lineage>
</organism>